<protein>
    <submittedName>
        <fullName evidence="2">Uncharacterized protein</fullName>
    </submittedName>
</protein>
<gene>
    <name evidence="2" type="ORF">AVDCRST_MAG29-336</name>
</gene>
<name>A0A6J4L1F8_9ACTN</name>
<accession>A0A6J4L1F8</accession>
<feature type="region of interest" description="Disordered" evidence="1">
    <location>
        <begin position="1"/>
        <end position="89"/>
    </location>
</feature>
<evidence type="ECO:0000313" key="2">
    <source>
        <dbReference type="EMBL" id="CAA9321268.1"/>
    </source>
</evidence>
<dbReference type="EMBL" id="CADCUG010000030">
    <property type="protein sequence ID" value="CAA9321268.1"/>
    <property type="molecule type" value="Genomic_DNA"/>
</dbReference>
<proteinExistence type="predicted"/>
<organism evidence="2">
    <name type="scientific">uncultured Nocardioidaceae bacterium</name>
    <dbReference type="NCBI Taxonomy" id="253824"/>
    <lineage>
        <taxon>Bacteria</taxon>
        <taxon>Bacillati</taxon>
        <taxon>Actinomycetota</taxon>
        <taxon>Actinomycetes</taxon>
        <taxon>Propionibacteriales</taxon>
        <taxon>Nocardioidaceae</taxon>
        <taxon>environmental samples</taxon>
    </lineage>
</organism>
<feature type="non-terminal residue" evidence="2">
    <location>
        <position position="89"/>
    </location>
</feature>
<dbReference type="AlphaFoldDB" id="A0A6J4L1F8"/>
<evidence type="ECO:0000256" key="1">
    <source>
        <dbReference type="SAM" id="MobiDB-lite"/>
    </source>
</evidence>
<feature type="non-terminal residue" evidence="2">
    <location>
        <position position="1"/>
    </location>
</feature>
<sequence>VPQHPSLAQLRAPGERGRGPQRRAAVRPQDQWLGDPVSAQRRGVPASRGRGDRRVAGAARGAGDHRTSQGPGGGGGKGPRASRPPLRLL</sequence>
<reference evidence="2" key="1">
    <citation type="submission" date="2020-02" db="EMBL/GenBank/DDBJ databases">
        <authorList>
            <person name="Meier V. D."/>
        </authorList>
    </citation>
    <scope>NUCLEOTIDE SEQUENCE</scope>
    <source>
        <strain evidence="2">AVDCRST_MAG29</strain>
    </source>
</reference>